<dbReference type="EMBL" id="JACBZH010000001">
    <property type="protein sequence ID" value="NYH92481.1"/>
    <property type="molecule type" value="Genomic_DNA"/>
</dbReference>
<keyword evidence="2" id="KW-1185">Reference proteome</keyword>
<name>A0A852ZH51_9ACTN</name>
<proteinExistence type="predicted"/>
<evidence type="ECO:0000313" key="2">
    <source>
        <dbReference type="Proteomes" id="UP000579605"/>
    </source>
</evidence>
<dbReference type="RefSeq" id="WP_238341400.1">
    <property type="nucleotide sequence ID" value="NZ_BAAARR010000005.1"/>
</dbReference>
<organism evidence="1 2">
    <name type="scientific">Actinopolymorpha rutila</name>
    <dbReference type="NCBI Taxonomy" id="446787"/>
    <lineage>
        <taxon>Bacteria</taxon>
        <taxon>Bacillati</taxon>
        <taxon>Actinomycetota</taxon>
        <taxon>Actinomycetes</taxon>
        <taxon>Propionibacteriales</taxon>
        <taxon>Actinopolymorphaceae</taxon>
        <taxon>Actinopolymorpha</taxon>
    </lineage>
</organism>
<dbReference type="SUPFAM" id="SSF109854">
    <property type="entry name" value="DinB/YfiT-like putative metalloenzymes"/>
    <property type="match status" value="1"/>
</dbReference>
<sequence length="107" mass="12182">MANVEIGYFGDIFAREWPTLHERISEREYDTDSQADLYATEHETCRSIINLYRRAWSFADETFADPPLDGRTVRLAPRLEYFDEVPMNGSPVLMAKALRTCAGCAAS</sequence>
<gene>
    <name evidence="1" type="ORF">F4554_005119</name>
</gene>
<dbReference type="Proteomes" id="UP000579605">
    <property type="component" value="Unassembled WGS sequence"/>
</dbReference>
<protein>
    <submittedName>
        <fullName evidence="1">Uncharacterized protein</fullName>
    </submittedName>
</protein>
<reference evidence="1 2" key="1">
    <citation type="submission" date="2020-07" db="EMBL/GenBank/DDBJ databases">
        <title>Sequencing the genomes of 1000 actinobacteria strains.</title>
        <authorList>
            <person name="Klenk H.-P."/>
        </authorList>
    </citation>
    <scope>NUCLEOTIDE SEQUENCE [LARGE SCALE GENOMIC DNA]</scope>
    <source>
        <strain evidence="1 2">DSM 18448</strain>
    </source>
</reference>
<evidence type="ECO:0000313" key="1">
    <source>
        <dbReference type="EMBL" id="NYH92481.1"/>
    </source>
</evidence>
<dbReference type="InterPro" id="IPR034660">
    <property type="entry name" value="DinB/YfiT-like"/>
</dbReference>
<dbReference type="InterPro" id="IPR007061">
    <property type="entry name" value="MST-like"/>
</dbReference>
<dbReference type="AlphaFoldDB" id="A0A852ZH51"/>
<dbReference type="Pfam" id="PF04978">
    <property type="entry name" value="MST"/>
    <property type="match status" value="1"/>
</dbReference>
<accession>A0A852ZH51</accession>
<comment type="caution">
    <text evidence="1">The sequence shown here is derived from an EMBL/GenBank/DDBJ whole genome shotgun (WGS) entry which is preliminary data.</text>
</comment>